<reference evidence="4 5" key="1">
    <citation type="submission" date="2022-01" db="EMBL/GenBank/DDBJ databases">
        <title>Octadecabacter sp. nov., isolated from a marine alga.</title>
        <authorList>
            <person name="Jin M.S."/>
            <person name="Kim H.M."/>
            <person name="Han D.M."/>
            <person name="Jung J.J."/>
            <person name="Jeon C.O."/>
        </authorList>
    </citation>
    <scope>NUCLEOTIDE SEQUENCE [LARGE SCALE GENOMIC DNA]</scope>
    <source>
        <strain evidence="4 5">G9-8</strain>
    </source>
</reference>
<organism evidence="4 5">
    <name type="scientific">Octadecabacter dasysiphoniae</name>
    <dbReference type="NCBI Taxonomy" id="2909341"/>
    <lineage>
        <taxon>Bacteria</taxon>
        <taxon>Pseudomonadati</taxon>
        <taxon>Pseudomonadota</taxon>
        <taxon>Alphaproteobacteria</taxon>
        <taxon>Rhodobacterales</taxon>
        <taxon>Roseobacteraceae</taxon>
        <taxon>Octadecabacter</taxon>
    </lineage>
</organism>
<keyword evidence="1" id="KW-0808">Transferase</keyword>
<evidence type="ECO:0000256" key="2">
    <source>
        <dbReference type="ARBA" id="ARBA00023315"/>
    </source>
</evidence>
<dbReference type="Proteomes" id="UP001200557">
    <property type="component" value="Unassembled WGS sequence"/>
</dbReference>
<dbReference type="PROSITE" id="PS51186">
    <property type="entry name" value="GNAT"/>
    <property type="match status" value="1"/>
</dbReference>
<evidence type="ECO:0000313" key="5">
    <source>
        <dbReference type="Proteomes" id="UP001200557"/>
    </source>
</evidence>
<sequence>MTLRALDSINDRHIVASFFAAAADYVTLETGAPPKAATTQDFFDDRPPNVAPDDVQRLGLFEHEHLVGLLAFSFGYPEPTDCYIGLLLLSPGLRGQGNGPRALAHATSLARARGMRRQLVAVLDANPKARAFWEREGFVWEQTFAPSDDAHSRHRLIREI</sequence>
<accession>A0ABS9CWK5</accession>
<dbReference type="InterPro" id="IPR016181">
    <property type="entry name" value="Acyl_CoA_acyltransferase"/>
</dbReference>
<dbReference type="InterPro" id="IPR000182">
    <property type="entry name" value="GNAT_dom"/>
</dbReference>
<dbReference type="SUPFAM" id="SSF55729">
    <property type="entry name" value="Acyl-CoA N-acyltransferases (Nat)"/>
    <property type="match status" value="1"/>
</dbReference>
<dbReference type="RefSeq" id="WP_235225959.1">
    <property type="nucleotide sequence ID" value="NZ_JAKGAQ010000002.1"/>
</dbReference>
<protein>
    <submittedName>
        <fullName evidence="4">GNAT family N-acetyltransferase</fullName>
    </submittedName>
</protein>
<comment type="caution">
    <text evidence="4">The sequence shown here is derived from an EMBL/GenBank/DDBJ whole genome shotgun (WGS) entry which is preliminary data.</text>
</comment>
<dbReference type="PANTHER" id="PTHR43877">
    <property type="entry name" value="AMINOALKYLPHOSPHONATE N-ACETYLTRANSFERASE-RELATED-RELATED"/>
    <property type="match status" value="1"/>
</dbReference>
<evidence type="ECO:0000256" key="1">
    <source>
        <dbReference type="ARBA" id="ARBA00022679"/>
    </source>
</evidence>
<dbReference type="Gene3D" id="3.40.630.30">
    <property type="match status" value="1"/>
</dbReference>
<dbReference type="Pfam" id="PF00583">
    <property type="entry name" value="Acetyltransf_1"/>
    <property type="match status" value="1"/>
</dbReference>
<dbReference type="EMBL" id="JAKGAQ010000002">
    <property type="protein sequence ID" value="MCF2871656.1"/>
    <property type="molecule type" value="Genomic_DNA"/>
</dbReference>
<name>A0ABS9CWK5_9RHOB</name>
<feature type="domain" description="N-acetyltransferase" evidence="3">
    <location>
        <begin position="1"/>
        <end position="160"/>
    </location>
</feature>
<keyword evidence="2" id="KW-0012">Acyltransferase</keyword>
<proteinExistence type="predicted"/>
<evidence type="ECO:0000313" key="4">
    <source>
        <dbReference type="EMBL" id="MCF2871656.1"/>
    </source>
</evidence>
<dbReference type="CDD" id="cd04301">
    <property type="entry name" value="NAT_SF"/>
    <property type="match status" value="1"/>
</dbReference>
<dbReference type="InterPro" id="IPR050832">
    <property type="entry name" value="Bact_Acetyltransf"/>
</dbReference>
<keyword evidence="5" id="KW-1185">Reference proteome</keyword>
<evidence type="ECO:0000259" key="3">
    <source>
        <dbReference type="PROSITE" id="PS51186"/>
    </source>
</evidence>
<gene>
    <name evidence="4" type="ORF">L0664_11320</name>
</gene>
<dbReference type="PANTHER" id="PTHR43877:SF2">
    <property type="entry name" value="AMINOALKYLPHOSPHONATE N-ACETYLTRANSFERASE-RELATED"/>
    <property type="match status" value="1"/>
</dbReference>